<evidence type="ECO:0000256" key="1">
    <source>
        <dbReference type="ARBA" id="ARBA00004141"/>
    </source>
</evidence>
<keyword evidence="2 6" id="KW-0812">Transmembrane</keyword>
<feature type="transmembrane region" description="Helical" evidence="6">
    <location>
        <begin position="155"/>
        <end position="174"/>
    </location>
</feature>
<dbReference type="SUPFAM" id="SSF103473">
    <property type="entry name" value="MFS general substrate transporter"/>
    <property type="match status" value="1"/>
</dbReference>
<feature type="region of interest" description="Disordered" evidence="5">
    <location>
        <begin position="1"/>
        <end position="20"/>
    </location>
</feature>
<feature type="transmembrane region" description="Helical" evidence="6">
    <location>
        <begin position="68"/>
        <end position="86"/>
    </location>
</feature>
<dbReference type="EMBL" id="JAVRRL010000084">
    <property type="protein sequence ID" value="KAK5108519.1"/>
    <property type="molecule type" value="Genomic_DNA"/>
</dbReference>
<evidence type="ECO:0000313" key="8">
    <source>
        <dbReference type="Proteomes" id="UP001310890"/>
    </source>
</evidence>
<feature type="transmembrane region" description="Helical" evidence="6">
    <location>
        <begin position="321"/>
        <end position="341"/>
    </location>
</feature>
<evidence type="ECO:0000256" key="5">
    <source>
        <dbReference type="SAM" id="MobiDB-lite"/>
    </source>
</evidence>
<feature type="transmembrane region" description="Helical" evidence="6">
    <location>
        <begin position="293"/>
        <end position="314"/>
    </location>
</feature>
<dbReference type="Gene3D" id="1.20.1720.10">
    <property type="entry name" value="Multidrug resistance protein D"/>
    <property type="match status" value="1"/>
</dbReference>
<accession>A0AAN7T9Y1</accession>
<dbReference type="InterPro" id="IPR036259">
    <property type="entry name" value="MFS_trans_sf"/>
</dbReference>
<evidence type="ECO:0000256" key="3">
    <source>
        <dbReference type="ARBA" id="ARBA00022989"/>
    </source>
</evidence>
<dbReference type="PANTHER" id="PTHR23501:SF199">
    <property type="entry name" value="MFS EFFLUX TRANSPORTER INPD-RELATED"/>
    <property type="match status" value="1"/>
</dbReference>
<organism evidence="7 8">
    <name type="scientific">Meristemomyces frigidus</name>
    <dbReference type="NCBI Taxonomy" id="1508187"/>
    <lineage>
        <taxon>Eukaryota</taxon>
        <taxon>Fungi</taxon>
        <taxon>Dikarya</taxon>
        <taxon>Ascomycota</taxon>
        <taxon>Pezizomycotina</taxon>
        <taxon>Dothideomycetes</taxon>
        <taxon>Dothideomycetidae</taxon>
        <taxon>Mycosphaerellales</taxon>
        <taxon>Teratosphaeriaceae</taxon>
        <taxon>Meristemomyces</taxon>
    </lineage>
</organism>
<feature type="transmembrane region" description="Helical" evidence="6">
    <location>
        <begin position="126"/>
        <end position="143"/>
    </location>
</feature>
<feature type="transmembrane region" description="Helical" evidence="6">
    <location>
        <begin position="30"/>
        <end position="56"/>
    </location>
</feature>
<proteinExistence type="predicted"/>
<evidence type="ECO:0008006" key="9">
    <source>
        <dbReference type="Google" id="ProtNLM"/>
    </source>
</evidence>
<protein>
    <recommendedName>
        <fullName evidence="9">Major facilitator superfamily (MFS) profile domain-containing protein</fullName>
    </recommendedName>
</protein>
<evidence type="ECO:0000313" key="7">
    <source>
        <dbReference type="EMBL" id="KAK5108519.1"/>
    </source>
</evidence>
<evidence type="ECO:0000256" key="4">
    <source>
        <dbReference type="ARBA" id="ARBA00023136"/>
    </source>
</evidence>
<name>A0AAN7T9Y1_9PEZI</name>
<feature type="transmembrane region" description="Helical" evidence="6">
    <location>
        <begin position="260"/>
        <end position="281"/>
    </location>
</feature>
<keyword evidence="4 6" id="KW-0472">Membrane</keyword>
<dbReference type="Pfam" id="PF07690">
    <property type="entry name" value="MFS_1"/>
    <property type="match status" value="1"/>
</dbReference>
<dbReference type="FunFam" id="1.20.1250.20:FF:000196">
    <property type="entry name" value="MFS toxin efflux pump (AflT)"/>
    <property type="match status" value="1"/>
</dbReference>
<feature type="transmembrane region" description="Helical" evidence="6">
    <location>
        <begin position="194"/>
        <end position="215"/>
    </location>
</feature>
<dbReference type="Proteomes" id="UP001310890">
    <property type="component" value="Unassembled WGS sequence"/>
</dbReference>
<dbReference type="InterPro" id="IPR011701">
    <property type="entry name" value="MFS"/>
</dbReference>
<comment type="caution">
    <text evidence="7">The sequence shown here is derived from an EMBL/GenBank/DDBJ whole genome shotgun (WGS) entry which is preliminary data.</text>
</comment>
<evidence type="ECO:0000256" key="6">
    <source>
        <dbReference type="SAM" id="Phobius"/>
    </source>
</evidence>
<dbReference type="GO" id="GO:0005886">
    <property type="term" value="C:plasma membrane"/>
    <property type="evidence" value="ECO:0007669"/>
    <property type="project" value="TreeGrafter"/>
</dbReference>
<feature type="compositionally biased region" description="Polar residues" evidence="5">
    <location>
        <begin position="9"/>
        <end position="20"/>
    </location>
</feature>
<reference evidence="7" key="1">
    <citation type="submission" date="2023-08" db="EMBL/GenBank/DDBJ databases">
        <title>Black Yeasts Isolated from many extreme environments.</title>
        <authorList>
            <person name="Coleine C."/>
            <person name="Stajich J.E."/>
            <person name="Selbmann L."/>
        </authorList>
    </citation>
    <scope>NUCLEOTIDE SEQUENCE</scope>
    <source>
        <strain evidence="7">CCFEE 5401</strain>
    </source>
</reference>
<dbReference type="Gene3D" id="1.20.1250.20">
    <property type="entry name" value="MFS general substrate transporter like domains"/>
    <property type="match status" value="1"/>
</dbReference>
<sequence length="430" mass="47054">MLDKEHTAESTPSDKTQDVQPSDVPIGLKLYLITLSLMLSVFCVALDNTIIATAIPRITDQFHALNDVGWYASAYLLTTCAFQLFFGKLYTLFNIKWTFLSALFIFELGSLVCVVGTVVPVHCLDLIGTTIFVPCVICLLLALQWGGTTYAWSDYRIIICFTFFAILVLIFVAVQWYSGDKATIPVNIALQRSIAFGSIFIFCLGSSIFIFTYYLPIWFQAIKGTSPVRSGIDNIPMILSNVVGITLSGGLTTRFGRYMPFIMASTVLMSIGSGLLTTLRVDTSVGHWVGYQIIYGFGVGLGFQQVVIAAQVCLPRHEISIGTAFVLFIQLLGGAIMVSAADNTFTQQLTKQLSALNFPNFDPEVIIRGGATAFRSTVTTEQLPDVVLAYNEALLKTFRLGLIMACLSILGAVGMEWKTVKEDSSSTVIV</sequence>
<evidence type="ECO:0000256" key="2">
    <source>
        <dbReference type="ARBA" id="ARBA00022692"/>
    </source>
</evidence>
<feature type="transmembrane region" description="Helical" evidence="6">
    <location>
        <begin position="398"/>
        <end position="417"/>
    </location>
</feature>
<dbReference type="AlphaFoldDB" id="A0AAN7T9Y1"/>
<dbReference type="PANTHER" id="PTHR23501">
    <property type="entry name" value="MAJOR FACILITATOR SUPERFAMILY"/>
    <property type="match status" value="1"/>
</dbReference>
<feature type="transmembrane region" description="Helical" evidence="6">
    <location>
        <begin position="98"/>
        <end position="119"/>
    </location>
</feature>
<dbReference type="GO" id="GO:0022857">
    <property type="term" value="F:transmembrane transporter activity"/>
    <property type="evidence" value="ECO:0007669"/>
    <property type="project" value="InterPro"/>
</dbReference>
<keyword evidence="3 6" id="KW-1133">Transmembrane helix</keyword>
<gene>
    <name evidence="7" type="ORF">LTR62_008259</name>
</gene>
<comment type="subcellular location">
    <subcellularLocation>
        <location evidence="1">Membrane</location>
        <topology evidence="1">Multi-pass membrane protein</topology>
    </subcellularLocation>
</comment>